<dbReference type="CDD" id="cd02440">
    <property type="entry name" value="AdoMet_MTases"/>
    <property type="match status" value="1"/>
</dbReference>
<sequence>MENPAYQRHIKSFVLRQGHLTAAQQRAMDEGMPRWGIEYRAEPMDLATTFGRQAPKILEIGFGMGTATAEIARTCPDNDYLGVEVHSPGVGNLLKLVAEQDITNLRIIRHDAVEVIDHMLPDGSLDGIHIFFPDPWPKKRHHKRRLIQAPLIAKLAKKLKTGGYLHCATDWEEYAQQMLEVLSGNEELANSADGFAPRPAYRPLTKFEARGIKLGHGVWDVIFTRR</sequence>
<feature type="binding site" evidence="7">
    <location>
        <position position="84"/>
    </location>
    <ligand>
        <name>S-adenosyl-L-methionine</name>
        <dbReference type="ChEBI" id="CHEBI:59789"/>
    </ligand>
</feature>
<evidence type="ECO:0000313" key="9">
    <source>
        <dbReference type="Proteomes" id="UP001168540"/>
    </source>
</evidence>
<dbReference type="PANTHER" id="PTHR23417">
    <property type="entry name" value="3-DEOXY-D-MANNO-OCTULOSONIC-ACID TRANSFERASE/TRNA GUANINE-N 7 - -METHYLTRANSFERASE"/>
    <property type="match status" value="1"/>
</dbReference>
<feature type="binding site" evidence="7">
    <location>
        <begin position="205"/>
        <end position="208"/>
    </location>
    <ligand>
        <name>substrate</name>
    </ligand>
</feature>
<dbReference type="Gene3D" id="3.40.50.150">
    <property type="entry name" value="Vaccinia Virus protein VP39"/>
    <property type="match status" value="1"/>
</dbReference>
<dbReference type="GO" id="GO:0008176">
    <property type="term" value="F:tRNA (guanine(46)-N7)-methyltransferase activity"/>
    <property type="evidence" value="ECO:0007669"/>
    <property type="project" value="UniProtKB-EC"/>
</dbReference>
<dbReference type="EMBL" id="JAUEDK010000051">
    <property type="protein sequence ID" value="MDN0077039.1"/>
    <property type="molecule type" value="Genomic_DNA"/>
</dbReference>
<feature type="binding site" evidence="7">
    <location>
        <position position="59"/>
    </location>
    <ligand>
        <name>S-adenosyl-L-methionine</name>
        <dbReference type="ChEBI" id="CHEBI:59789"/>
    </ligand>
</feature>
<proteinExistence type="inferred from homology"/>
<dbReference type="Proteomes" id="UP001168540">
    <property type="component" value="Unassembled WGS sequence"/>
</dbReference>
<dbReference type="PANTHER" id="PTHR23417:SF14">
    <property type="entry name" value="PENTACOTRIPEPTIDE-REPEAT REGION OF PRORP DOMAIN-CONTAINING PROTEIN"/>
    <property type="match status" value="1"/>
</dbReference>
<accession>A0ABT7XTB3</accession>
<dbReference type="InterPro" id="IPR029063">
    <property type="entry name" value="SAM-dependent_MTases_sf"/>
</dbReference>
<keyword evidence="6 7" id="KW-0819">tRNA processing</keyword>
<organism evidence="8 9">
    <name type="scientific">Crenobacter oryzisoli</name>
    <dbReference type="NCBI Taxonomy" id="3056844"/>
    <lineage>
        <taxon>Bacteria</taxon>
        <taxon>Pseudomonadati</taxon>
        <taxon>Pseudomonadota</taxon>
        <taxon>Betaproteobacteria</taxon>
        <taxon>Neisseriales</taxon>
        <taxon>Neisseriaceae</taxon>
        <taxon>Crenobacter</taxon>
    </lineage>
</organism>
<protein>
    <recommendedName>
        <fullName evidence="7">tRNA (guanine-N(7)-)-methyltransferase</fullName>
        <ecNumber evidence="7">2.1.1.33</ecNumber>
    </recommendedName>
    <alternativeName>
        <fullName evidence="7">tRNA (guanine(46)-N(7))-methyltransferase</fullName>
    </alternativeName>
    <alternativeName>
        <fullName evidence="7">tRNA(m7G46)-methyltransferase</fullName>
    </alternativeName>
</protein>
<keyword evidence="4 7" id="KW-0808">Transferase</keyword>
<evidence type="ECO:0000256" key="7">
    <source>
        <dbReference type="HAMAP-Rule" id="MF_01057"/>
    </source>
</evidence>
<evidence type="ECO:0000313" key="8">
    <source>
        <dbReference type="EMBL" id="MDN0077039.1"/>
    </source>
</evidence>
<evidence type="ECO:0000256" key="2">
    <source>
        <dbReference type="ARBA" id="ARBA00003015"/>
    </source>
</evidence>
<evidence type="ECO:0000256" key="5">
    <source>
        <dbReference type="ARBA" id="ARBA00022691"/>
    </source>
</evidence>
<dbReference type="RefSeq" id="WP_289831666.1">
    <property type="nucleotide sequence ID" value="NZ_JAUEDK010000051.1"/>
</dbReference>
<keyword evidence="9" id="KW-1185">Reference proteome</keyword>
<name>A0ABT7XTB3_9NEIS</name>
<gene>
    <name evidence="7 8" type="primary">trmB</name>
    <name evidence="8" type="ORF">QU481_19530</name>
</gene>
<evidence type="ECO:0000256" key="4">
    <source>
        <dbReference type="ARBA" id="ARBA00022679"/>
    </source>
</evidence>
<feature type="binding site" evidence="7">
    <location>
        <position position="111"/>
    </location>
    <ligand>
        <name>S-adenosyl-L-methionine</name>
        <dbReference type="ChEBI" id="CHEBI:59789"/>
    </ligand>
</feature>
<feature type="binding site" evidence="7">
    <location>
        <position position="138"/>
    </location>
    <ligand>
        <name>substrate</name>
    </ligand>
</feature>
<dbReference type="InterPro" id="IPR055361">
    <property type="entry name" value="tRNA_methyltr_TrmB_bact"/>
</dbReference>
<dbReference type="PROSITE" id="PS51625">
    <property type="entry name" value="SAM_MT_TRMB"/>
    <property type="match status" value="1"/>
</dbReference>
<evidence type="ECO:0000256" key="1">
    <source>
        <dbReference type="ARBA" id="ARBA00000142"/>
    </source>
</evidence>
<dbReference type="NCBIfam" id="TIGR00091">
    <property type="entry name" value="tRNA (guanosine(46)-N7)-methyltransferase TrmB"/>
    <property type="match status" value="1"/>
</dbReference>
<evidence type="ECO:0000256" key="3">
    <source>
        <dbReference type="ARBA" id="ARBA00022603"/>
    </source>
</evidence>
<keyword evidence="3 7" id="KW-0489">Methyltransferase</keyword>
<dbReference type="SUPFAM" id="SSF53335">
    <property type="entry name" value="S-adenosyl-L-methionine-dependent methyltransferases"/>
    <property type="match status" value="1"/>
</dbReference>
<comment type="caution">
    <text evidence="8">The sequence shown here is derived from an EMBL/GenBank/DDBJ whole genome shotgun (WGS) entry which is preliminary data.</text>
</comment>
<dbReference type="InterPro" id="IPR003358">
    <property type="entry name" value="tRNA_(Gua-N-7)_MeTrfase_Trmb"/>
</dbReference>
<reference evidence="8" key="1">
    <citation type="submission" date="2023-06" db="EMBL/GenBank/DDBJ databases">
        <authorList>
            <person name="Zhang S."/>
        </authorList>
    </citation>
    <scope>NUCLEOTIDE SEQUENCE</scope>
    <source>
        <strain evidence="8">SG2303</strain>
    </source>
</reference>
<comment type="function">
    <text evidence="2 7">Catalyzes the formation of N(7)-methylguanine at position 46 (m7G46) in tRNA.</text>
</comment>
<dbReference type="Pfam" id="PF02390">
    <property type="entry name" value="Methyltransf_4"/>
    <property type="match status" value="1"/>
</dbReference>
<comment type="catalytic activity">
    <reaction evidence="1 7">
        <text>guanosine(46) in tRNA + S-adenosyl-L-methionine = N(7)-methylguanosine(46) in tRNA + S-adenosyl-L-homocysteine</text>
        <dbReference type="Rhea" id="RHEA:42708"/>
        <dbReference type="Rhea" id="RHEA-COMP:10188"/>
        <dbReference type="Rhea" id="RHEA-COMP:10189"/>
        <dbReference type="ChEBI" id="CHEBI:57856"/>
        <dbReference type="ChEBI" id="CHEBI:59789"/>
        <dbReference type="ChEBI" id="CHEBI:74269"/>
        <dbReference type="ChEBI" id="CHEBI:74480"/>
        <dbReference type="EC" id="2.1.1.33"/>
    </reaction>
</comment>
<dbReference type="HAMAP" id="MF_01057">
    <property type="entry name" value="tRNA_methyltr_TrmB"/>
    <property type="match status" value="1"/>
</dbReference>
<evidence type="ECO:0000256" key="6">
    <source>
        <dbReference type="ARBA" id="ARBA00022694"/>
    </source>
</evidence>
<feature type="binding site" evidence="7">
    <location>
        <position position="134"/>
    </location>
    <ligand>
        <name>S-adenosyl-L-methionine</name>
        <dbReference type="ChEBI" id="CHEBI:59789"/>
    </ligand>
</feature>
<feature type="binding site" evidence="7">
    <location>
        <position position="170"/>
    </location>
    <ligand>
        <name>substrate</name>
    </ligand>
</feature>
<comment type="caution">
    <text evidence="7">Lacks conserved residue(s) required for the propagation of feature annotation.</text>
</comment>
<comment type="similarity">
    <text evidence="7">Belongs to the class I-like SAM-binding methyltransferase superfamily. TrmB family.</text>
</comment>
<comment type="pathway">
    <text evidence="7">tRNA modification; N(7)-methylguanine-tRNA biosynthesis.</text>
</comment>
<keyword evidence="5 7" id="KW-0949">S-adenosyl-L-methionine</keyword>
<dbReference type="EC" id="2.1.1.33" evidence="7"/>